<dbReference type="OrthoDB" id="3674223at2"/>
<dbReference type="InterPro" id="IPR001387">
    <property type="entry name" value="Cro/C1-type_HTH"/>
</dbReference>
<gene>
    <name evidence="2" type="ORF">SGA01_57500</name>
</gene>
<dbReference type="PROSITE" id="PS50943">
    <property type="entry name" value="HTH_CROC1"/>
    <property type="match status" value="1"/>
</dbReference>
<evidence type="ECO:0000259" key="1">
    <source>
        <dbReference type="PROSITE" id="PS50943"/>
    </source>
</evidence>
<feature type="domain" description="HTH cro/C1-type" evidence="1">
    <location>
        <begin position="9"/>
        <end position="69"/>
    </location>
</feature>
<protein>
    <recommendedName>
        <fullName evidence="1">HTH cro/C1-type domain-containing protein</fullName>
    </recommendedName>
</protein>
<dbReference type="EMBL" id="BJMN01000039">
    <property type="protein sequence ID" value="GEB60145.1"/>
    <property type="molecule type" value="Genomic_DNA"/>
</dbReference>
<organism evidence="2 3">
    <name type="scientific">Streptomyces gardneri</name>
    <dbReference type="NCBI Taxonomy" id="66892"/>
    <lineage>
        <taxon>Bacteria</taxon>
        <taxon>Bacillati</taxon>
        <taxon>Actinomycetota</taxon>
        <taxon>Actinomycetes</taxon>
        <taxon>Kitasatosporales</taxon>
        <taxon>Streptomycetaceae</taxon>
        <taxon>Streptomyces</taxon>
    </lineage>
</organism>
<sequence>MGTPAESALKRARLEKNLTLEEAVALLNAITGGTSDTSQLSAWESGRRRTGLRNRRGLCDLYDKPGDLLFAHQDGQYGVARALHHAQGTLVTRWADLVEAMTSVVTGAREHLVVTGSRSREKEYLDAIETAVAQNPDLVHTRVLYGPPRHQELAEHLTRLMALRNPAERRNGVRTLSVGIVDRGATLERFFVASEKQAVVPLPSLHSADGFDCGIVLDGEAAAGLVHHGREACAAARLLGTIRDVRDLPVRRR</sequence>
<reference evidence="2 3" key="1">
    <citation type="submission" date="2019-06" db="EMBL/GenBank/DDBJ databases">
        <title>Whole genome shotgun sequence of Streptomyces gardneri NBRC 12865.</title>
        <authorList>
            <person name="Hosoyama A."/>
            <person name="Uohara A."/>
            <person name="Ohji S."/>
            <person name="Ichikawa N."/>
        </authorList>
    </citation>
    <scope>NUCLEOTIDE SEQUENCE [LARGE SCALE GENOMIC DNA]</scope>
    <source>
        <strain evidence="2 3">NBRC 12865</strain>
    </source>
</reference>
<dbReference type="SMART" id="SM00530">
    <property type="entry name" value="HTH_XRE"/>
    <property type="match status" value="1"/>
</dbReference>
<dbReference type="GO" id="GO:0003677">
    <property type="term" value="F:DNA binding"/>
    <property type="evidence" value="ECO:0007669"/>
    <property type="project" value="InterPro"/>
</dbReference>
<evidence type="ECO:0000313" key="2">
    <source>
        <dbReference type="EMBL" id="GEB60145.1"/>
    </source>
</evidence>
<evidence type="ECO:0000313" key="3">
    <source>
        <dbReference type="Proteomes" id="UP000315226"/>
    </source>
</evidence>
<keyword evidence="3" id="KW-1185">Reference proteome</keyword>
<dbReference type="Proteomes" id="UP000315226">
    <property type="component" value="Unassembled WGS sequence"/>
</dbReference>
<dbReference type="Gene3D" id="1.10.260.40">
    <property type="entry name" value="lambda repressor-like DNA-binding domains"/>
    <property type="match status" value="1"/>
</dbReference>
<dbReference type="SUPFAM" id="SSF47413">
    <property type="entry name" value="lambda repressor-like DNA-binding domains"/>
    <property type="match status" value="1"/>
</dbReference>
<proteinExistence type="predicted"/>
<accession>A0A4Y3RRT0</accession>
<dbReference type="RefSeq" id="WP_141299733.1">
    <property type="nucleotide sequence ID" value="NZ_BJMN01000039.1"/>
</dbReference>
<comment type="caution">
    <text evidence="2">The sequence shown here is derived from an EMBL/GenBank/DDBJ whole genome shotgun (WGS) entry which is preliminary data.</text>
</comment>
<dbReference type="InterPro" id="IPR010982">
    <property type="entry name" value="Lambda_DNA-bd_dom_sf"/>
</dbReference>
<dbReference type="AlphaFoldDB" id="A0A4Y3RRT0"/>
<name>A0A4Y3RRT0_9ACTN</name>